<reference evidence="1" key="1">
    <citation type="journal article" date="2014" name="Int. J. Syst. Evol. Microbiol.">
        <title>Complete genome sequence of Corynebacterium casei LMG S-19264T (=DSM 44701T), isolated from a smear-ripened cheese.</title>
        <authorList>
            <consortium name="US DOE Joint Genome Institute (JGI-PGF)"/>
            <person name="Walter F."/>
            <person name="Albersmeier A."/>
            <person name="Kalinowski J."/>
            <person name="Ruckert C."/>
        </authorList>
    </citation>
    <scope>NUCLEOTIDE SEQUENCE</scope>
    <source>
        <strain evidence="1">JCM 31311</strain>
    </source>
</reference>
<dbReference type="Proteomes" id="UP000603865">
    <property type="component" value="Unassembled WGS sequence"/>
</dbReference>
<accession>A0A918BZB1</accession>
<dbReference type="RefSeq" id="WP_229775900.1">
    <property type="nucleotide sequence ID" value="NZ_BMQL01000004.1"/>
</dbReference>
<reference evidence="1" key="2">
    <citation type="submission" date="2020-09" db="EMBL/GenBank/DDBJ databases">
        <authorList>
            <person name="Sun Q."/>
            <person name="Ohkuma M."/>
        </authorList>
    </citation>
    <scope>NUCLEOTIDE SEQUENCE</scope>
    <source>
        <strain evidence="1">JCM 31311</strain>
    </source>
</reference>
<comment type="caution">
    <text evidence="1">The sequence shown here is derived from an EMBL/GenBank/DDBJ whole genome shotgun (WGS) entry which is preliminary data.</text>
</comment>
<gene>
    <name evidence="1" type="ORF">GCM10008957_10550</name>
</gene>
<protein>
    <submittedName>
        <fullName evidence="1">Uncharacterized protein</fullName>
    </submittedName>
</protein>
<dbReference type="EMBL" id="BMQL01000004">
    <property type="protein sequence ID" value="GGQ99796.1"/>
    <property type="molecule type" value="Genomic_DNA"/>
</dbReference>
<evidence type="ECO:0000313" key="1">
    <source>
        <dbReference type="EMBL" id="GGQ99796.1"/>
    </source>
</evidence>
<name>A0A918BZB1_9DEIO</name>
<organism evidence="1 2">
    <name type="scientific">Deinococcus ruber</name>
    <dbReference type="NCBI Taxonomy" id="1848197"/>
    <lineage>
        <taxon>Bacteria</taxon>
        <taxon>Thermotogati</taxon>
        <taxon>Deinococcota</taxon>
        <taxon>Deinococci</taxon>
        <taxon>Deinococcales</taxon>
        <taxon>Deinococcaceae</taxon>
        <taxon>Deinococcus</taxon>
    </lineage>
</organism>
<evidence type="ECO:0000313" key="2">
    <source>
        <dbReference type="Proteomes" id="UP000603865"/>
    </source>
</evidence>
<sequence length="235" mass="25263">MPELHSLPASGAFSPVDSPRLNLAALTAEELVLLLGEAAAQRLMPEVSQARLEGRALLGHSVPAEQLYEAQAERGWGATPEAARRLSALRSELVALGGVDLGVFYLPLLPEVRHQRAFVFAPDTALSLRWSESPESAQSALPFLVAATLMKDRASGTAAVLSSTAALPFVPTQSEEIDARLHQGAAPKALLEAHHTQVARHGRGVRLTNEADWLKVQNTVRRLNLAAWTRRGLLG</sequence>
<keyword evidence="2" id="KW-1185">Reference proteome</keyword>
<proteinExistence type="predicted"/>
<dbReference type="AlphaFoldDB" id="A0A918BZB1"/>